<organism evidence="2 3">
    <name type="scientific">Rachicladosporium monterosium</name>
    <dbReference type="NCBI Taxonomy" id="1507873"/>
    <lineage>
        <taxon>Eukaryota</taxon>
        <taxon>Fungi</taxon>
        <taxon>Dikarya</taxon>
        <taxon>Ascomycota</taxon>
        <taxon>Pezizomycotina</taxon>
        <taxon>Dothideomycetes</taxon>
        <taxon>Dothideomycetidae</taxon>
        <taxon>Cladosporiales</taxon>
        <taxon>Cladosporiaceae</taxon>
        <taxon>Rachicladosporium</taxon>
    </lineage>
</organism>
<name>A0ABR0L2V5_9PEZI</name>
<feature type="compositionally biased region" description="Basic and acidic residues" evidence="1">
    <location>
        <begin position="395"/>
        <end position="410"/>
    </location>
</feature>
<feature type="compositionally biased region" description="Basic and acidic residues" evidence="1">
    <location>
        <begin position="338"/>
        <end position="370"/>
    </location>
</feature>
<reference evidence="2 3" key="1">
    <citation type="submission" date="2023-08" db="EMBL/GenBank/DDBJ databases">
        <title>Black Yeasts Isolated from many extreme environments.</title>
        <authorList>
            <person name="Coleine C."/>
            <person name="Stajich J.E."/>
            <person name="Selbmann L."/>
        </authorList>
    </citation>
    <scope>NUCLEOTIDE SEQUENCE [LARGE SCALE GENOMIC DNA]</scope>
    <source>
        <strain evidence="2 3">CCFEE 5386</strain>
    </source>
</reference>
<dbReference type="EMBL" id="JAVRRR010000402">
    <property type="protein sequence ID" value="KAK5142659.1"/>
    <property type="molecule type" value="Genomic_DNA"/>
</dbReference>
<dbReference type="InterPro" id="IPR037653">
    <property type="entry name" value="Cbp6"/>
</dbReference>
<gene>
    <name evidence="2" type="ORF">LTR32_005045</name>
</gene>
<protein>
    <recommendedName>
        <fullName evidence="4">Mitochondrial zinc maintenance protein 1, mitochondrial</fullName>
    </recommendedName>
</protein>
<evidence type="ECO:0000313" key="3">
    <source>
        <dbReference type="Proteomes" id="UP001308179"/>
    </source>
</evidence>
<accession>A0ABR0L2V5</accession>
<keyword evidence="3" id="KW-1185">Reference proteome</keyword>
<proteinExistence type="predicted"/>
<dbReference type="Pfam" id="PF20180">
    <property type="entry name" value="UQCC2_CBP6"/>
    <property type="match status" value="1"/>
</dbReference>
<dbReference type="PANTHER" id="PTHR28250">
    <property type="entry name" value="CYTOCHROME B PRE-MRNA-PROCESSING PROTEIN 6"/>
    <property type="match status" value="1"/>
</dbReference>
<evidence type="ECO:0000256" key="1">
    <source>
        <dbReference type="SAM" id="MobiDB-lite"/>
    </source>
</evidence>
<evidence type="ECO:0008006" key="4">
    <source>
        <dbReference type="Google" id="ProtNLM"/>
    </source>
</evidence>
<dbReference type="Proteomes" id="UP001308179">
    <property type="component" value="Unassembled WGS sequence"/>
</dbReference>
<feature type="region of interest" description="Disordered" evidence="1">
    <location>
        <begin position="333"/>
        <end position="410"/>
    </location>
</feature>
<evidence type="ECO:0000313" key="2">
    <source>
        <dbReference type="EMBL" id="KAK5142659.1"/>
    </source>
</evidence>
<sequence>MSRQFIQHYTRILNRWPVDLLRPEERSFQHLLRQRIKSPPTDSAVAEKEVNAAYLLLDNTYTKQFPLPESLMKPASNPSHYTDLARALDEAPSRTWFGNFAKRLKNMVRFKMATRPALTLATPLDYPPRRPEPDLEGVVAEFPLINSTSPEAAVGVLVRYVYELDALRGVPGVRISTTDDIQFDNAAFWVGEISIHTMSMKDLDAYHRFIYNPNDKTQDYWQELISNHLAPEHEKIFREEGFYLRPWQDRRFKRIPVENMTNLNKTALYEFQGAARTPNHMLPSPHQRKAEPYAIPAWAGAMREPGVDRGDDLDDLEAIGVPAASVKTRYIGQLGGPAERHGGEDWRRDDLQPEQLTDKNIERPAQREGEAVIPQKGPPALSCFDSAKSPANGASHRDPRNSDVPFEDAH</sequence>
<dbReference type="PANTHER" id="PTHR28250:SF1">
    <property type="entry name" value="CYTOCHROME B PRE-MRNA-PROCESSING PROTEIN 6"/>
    <property type="match status" value="1"/>
</dbReference>
<comment type="caution">
    <text evidence="2">The sequence shown here is derived from an EMBL/GenBank/DDBJ whole genome shotgun (WGS) entry which is preliminary data.</text>
</comment>